<gene>
    <name evidence="3" type="ORF">CG9632</name>
</gene>
<organism evidence="2">
    <name type="scientific">Drosophila melanogaster</name>
    <name type="common">Fruit fly</name>
    <dbReference type="NCBI Taxonomy" id="7227"/>
    <lineage>
        <taxon>Eukaryota</taxon>
        <taxon>Metazoa</taxon>
        <taxon>Ecdysozoa</taxon>
        <taxon>Arthropoda</taxon>
        <taxon>Hexapoda</taxon>
        <taxon>Insecta</taxon>
        <taxon>Pterygota</taxon>
        <taxon>Neoptera</taxon>
        <taxon>Endopterygota</taxon>
        <taxon>Diptera</taxon>
        <taxon>Brachycera</taxon>
        <taxon>Muscomorpha</taxon>
        <taxon>Ephydroidea</taxon>
        <taxon>Drosophilidae</taxon>
        <taxon>Drosophila</taxon>
        <taxon>Sophophora</taxon>
    </lineage>
</organism>
<name>Q8T914_DROME</name>
<reference evidence="2" key="1">
    <citation type="submission" date="2002-01" db="EMBL/GenBank/DDBJ databases">
        <authorList>
            <person name="Stapleton M."/>
            <person name="Brokstein P."/>
            <person name="Hong L."/>
            <person name="Agbayani A."/>
            <person name="Carlson J."/>
            <person name="Champe M."/>
            <person name="Chavez C."/>
            <person name="Dorsett V."/>
            <person name="Dresnek D."/>
            <person name="Farfan D."/>
            <person name="Frise E."/>
            <person name="George R."/>
            <person name="Gonzalez M."/>
            <person name="Guarin H."/>
            <person name="Kronmiller B."/>
            <person name="Li P."/>
            <person name="Liao G."/>
            <person name="Miranda A."/>
            <person name="Mungall C.J."/>
            <person name="Nunoo J."/>
            <person name="Pacleb J."/>
            <person name="Paragas V."/>
            <person name="Park S."/>
            <person name="Patel S."/>
            <person name="Phouanenavong S."/>
            <person name="Wan K."/>
            <person name="Yu C."/>
            <person name="Lewis S.E."/>
            <person name="Rubin G.M."/>
            <person name="Celniker S."/>
        </authorList>
    </citation>
    <scope>NUCLEOTIDE SEQUENCE</scope>
</reference>
<evidence type="ECO:0000313" key="2">
    <source>
        <dbReference type="EMBL" id="AAL68042.1"/>
    </source>
</evidence>
<evidence type="ECO:0000256" key="1">
    <source>
        <dbReference type="SAM" id="MobiDB-lite"/>
    </source>
</evidence>
<dbReference type="AGR" id="FB:FBgn0038377"/>
<dbReference type="FlyBase" id="FBgn0038377">
    <property type="gene designation" value="CG9632"/>
</dbReference>
<dbReference type="OrthoDB" id="7850641at2759"/>
<accession>Q8T914</accession>
<protein>
    <submittedName>
        <fullName evidence="2">AT06908p</fullName>
    </submittedName>
</protein>
<dbReference type="EMBL" id="AY075172">
    <property type="protein sequence ID" value="AAL68042.1"/>
    <property type="molecule type" value="mRNA"/>
</dbReference>
<dbReference type="AlphaFoldDB" id="Q8T914"/>
<dbReference type="VEuPathDB" id="VectorBase:FBgn0038377"/>
<sequence>MSTGMEYLDLVSFFAHAKPPKPQEMRPCNQHEILLQLICNRRQSLSKAQMADLLWNMTSGPKKKLKRRQCGGMDNRNPSEPTDIEVVFGCREKECGKSPIKNTPCEKHNKNQNQAGGREKDKHKKKTRTKRKLPGCWAFLPFGCGLNLAHDSSCGLNLANDSSCQDVPHRRESS</sequence>
<proteinExistence type="evidence at transcript level"/>
<feature type="region of interest" description="Disordered" evidence="1">
    <location>
        <begin position="96"/>
        <end position="129"/>
    </location>
</feature>
<dbReference type="ExpressionAtlas" id="Q8T914">
    <property type="expression patterns" value="baseline and differential"/>
</dbReference>
<evidence type="ECO:0000313" key="3">
    <source>
        <dbReference type="FlyBase" id="FBgn0038377"/>
    </source>
</evidence>